<proteinExistence type="inferred from homology"/>
<reference evidence="5 6" key="1">
    <citation type="submission" date="2022-04" db="EMBL/GenBank/DDBJ databases">
        <title>Positive selection, recombination, and allopatry shape intraspecific diversity of widespread and dominant cyanobacteria.</title>
        <authorList>
            <person name="Wei J."/>
            <person name="Shu W."/>
            <person name="Hu C."/>
        </authorList>
    </citation>
    <scope>NUCLEOTIDE SEQUENCE [LARGE SCALE GENOMIC DNA]</scope>
    <source>
        <strain evidence="5 6">GB2-A4</strain>
    </source>
</reference>
<dbReference type="SUPFAM" id="SSF48452">
    <property type="entry name" value="TPR-like"/>
    <property type="match status" value="1"/>
</dbReference>
<dbReference type="Gene3D" id="1.25.40.10">
    <property type="entry name" value="Tetratricopeptide repeat domain"/>
    <property type="match status" value="1"/>
</dbReference>
<accession>A0ABV0JG57</accession>
<keyword evidence="3" id="KW-0677">Repeat</keyword>
<protein>
    <recommendedName>
        <fullName evidence="2">Tetratricopeptide repeat protein 38</fullName>
    </recommendedName>
</protein>
<evidence type="ECO:0000313" key="5">
    <source>
        <dbReference type="EMBL" id="MEP0820777.1"/>
    </source>
</evidence>
<evidence type="ECO:0000256" key="4">
    <source>
        <dbReference type="ARBA" id="ARBA00022803"/>
    </source>
</evidence>
<comment type="caution">
    <text evidence="5">The sequence shown here is derived from an EMBL/GenBank/DDBJ whole genome shotgun (WGS) entry which is preliminary data.</text>
</comment>
<sequence length="425" mass="47835">MLRDIQGLEVTTHSLVAIAAINAFINQALQYGREAELAIFEALSADPTCAIANAYAAAHYLSQESAIARQQAIPYLQAAQTYSQSATEREQLCIQAIAAWAKGAIDTAIAVHEAIAEHYPQDLISVQQGQYHYFYRGNKVGLLKIAEKVLPVHPNQPDLLSMLAFGLEQCHQLPEAEAIAREATRLKWNNPWAHHAVAHVMETQGRAADGIEWMEKFSDTWEHCNSMLYTHNWWHVALFYGQLSETTKVLSLYDQHIWGKARRDSPKDQVGAIALLLRLEFQSVPVEERWDNLVPHLLTRLHEHSLPFQDLHYIYALAKANQADLVQEMFTSMTAYAQTLDSTARRIWTVITLPAAQGMIAHARNDWEGAIAYLKPVLSKLWVVGGSHAQQQLFHQLYKDAVLRSEAESKMAALSWSPSLRIKTA</sequence>
<evidence type="ECO:0000256" key="3">
    <source>
        <dbReference type="ARBA" id="ARBA00022737"/>
    </source>
</evidence>
<dbReference type="CDD" id="cd05804">
    <property type="entry name" value="StaR_like"/>
    <property type="match status" value="1"/>
</dbReference>
<evidence type="ECO:0000256" key="2">
    <source>
        <dbReference type="ARBA" id="ARBA00019992"/>
    </source>
</evidence>
<keyword evidence="4" id="KW-0802">TPR repeat</keyword>
<gene>
    <name evidence="5" type="ORF">NC998_27195</name>
</gene>
<dbReference type="PANTHER" id="PTHR16263">
    <property type="entry name" value="TETRATRICOPEPTIDE REPEAT PROTEIN 38"/>
    <property type="match status" value="1"/>
</dbReference>
<dbReference type="PANTHER" id="PTHR16263:SF4">
    <property type="entry name" value="TETRATRICOPEPTIDE REPEAT PROTEIN 38"/>
    <property type="match status" value="1"/>
</dbReference>
<name>A0ABV0JG57_9CYAN</name>
<keyword evidence="6" id="KW-1185">Reference proteome</keyword>
<dbReference type="InterPro" id="IPR033891">
    <property type="entry name" value="TTC38"/>
</dbReference>
<evidence type="ECO:0000313" key="6">
    <source>
        <dbReference type="Proteomes" id="UP001464891"/>
    </source>
</evidence>
<dbReference type="RefSeq" id="WP_190442441.1">
    <property type="nucleotide sequence ID" value="NZ_JAMPKM010000044.1"/>
</dbReference>
<evidence type="ECO:0000256" key="1">
    <source>
        <dbReference type="ARBA" id="ARBA00005857"/>
    </source>
</evidence>
<dbReference type="EMBL" id="JAMPKM010000044">
    <property type="protein sequence ID" value="MEP0820777.1"/>
    <property type="molecule type" value="Genomic_DNA"/>
</dbReference>
<comment type="similarity">
    <text evidence="1">Belongs to the TTC38 family.</text>
</comment>
<dbReference type="Proteomes" id="UP001464891">
    <property type="component" value="Unassembled WGS sequence"/>
</dbReference>
<dbReference type="InterPro" id="IPR011990">
    <property type="entry name" value="TPR-like_helical_dom_sf"/>
</dbReference>
<organism evidence="5 6">
    <name type="scientific">Trichocoleus desertorum GB2-A4</name>
    <dbReference type="NCBI Taxonomy" id="2933944"/>
    <lineage>
        <taxon>Bacteria</taxon>
        <taxon>Bacillati</taxon>
        <taxon>Cyanobacteriota</taxon>
        <taxon>Cyanophyceae</taxon>
        <taxon>Leptolyngbyales</taxon>
        <taxon>Trichocoleusaceae</taxon>
        <taxon>Trichocoleus</taxon>
    </lineage>
</organism>